<dbReference type="Gramene" id="MELO3C032947.2.1">
    <property type="protein sequence ID" value="MELO3C032947.2.1"/>
    <property type="gene ID" value="MELO3C032947.2"/>
</dbReference>
<keyword evidence="1" id="KW-1133">Transmembrane helix</keyword>
<organism evidence="2">
    <name type="scientific">Cucumis melo</name>
    <name type="common">Muskmelon</name>
    <dbReference type="NCBI Taxonomy" id="3656"/>
    <lineage>
        <taxon>Eukaryota</taxon>
        <taxon>Viridiplantae</taxon>
        <taxon>Streptophyta</taxon>
        <taxon>Embryophyta</taxon>
        <taxon>Tracheophyta</taxon>
        <taxon>Spermatophyta</taxon>
        <taxon>Magnoliopsida</taxon>
        <taxon>eudicotyledons</taxon>
        <taxon>Gunneridae</taxon>
        <taxon>Pentapetalae</taxon>
        <taxon>rosids</taxon>
        <taxon>fabids</taxon>
        <taxon>Cucurbitales</taxon>
        <taxon>Cucurbitaceae</taxon>
        <taxon>Benincaseae</taxon>
        <taxon>Cucumis</taxon>
    </lineage>
</organism>
<evidence type="ECO:0000256" key="1">
    <source>
        <dbReference type="SAM" id="Phobius"/>
    </source>
</evidence>
<dbReference type="AlphaFoldDB" id="A0A9I9EF94"/>
<keyword evidence="1" id="KW-0472">Membrane</keyword>
<keyword evidence="1" id="KW-0812">Transmembrane</keyword>
<feature type="transmembrane region" description="Helical" evidence="1">
    <location>
        <begin position="20"/>
        <end position="39"/>
    </location>
</feature>
<proteinExistence type="predicted"/>
<accession>A0A9I9EF94</accession>
<sequence>LGYNVLIDSINKSIKRKKNLTALVVGIVGFVYSLLVWIYECIPLLIRLSIFYAQKVDDNKICMLNWVVDSHPKWKDLAEKVFNNDK</sequence>
<protein>
    <submittedName>
        <fullName evidence="2">Uncharacterized protein</fullName>
    </submittedName>
</protein>
<dbReference type="EnsemblPlants" id="MELO3C032947.2.1">
    <property type="protein sequence ID" value="MELO3C032947.2.1"/>
    <property type="gene ID" value="MELO3C032947.2"/>
</dbReference>
<evidence type="ECO:0000313" key="2">
    <source>
        <dbReference type="EnsemblPlants" id="MELO3C032947.2.1"/>
    </source>
</evidence>
<reference evidence="2" key="1">
    <citation type="submission" date="2023-03" db="UniProtKB">
        <authorList>
            <consortium name="EnsemblPlants"/>
        </authorList>
    </citation>
    <scope>IDENTIFICATION</scope>
</reference>
<name>A0A9I9EF94_CUCME</name>